<dbReference type="InterPro" id="IPR015943">
    <property type="entry name" value="WD40/YVTN_repeat-like_dom_sf"/>
</dbReference>
<dbReference type="Pfam" id="PF12896">
    <property type="entry name" value="ANAPC4"/>
    <property type="match status" value="1"/>
</dbReference>
<dbReference type="PANTHER" id="PTHR13260:SF0">
    <property type="entry name" value="ANAPHASE-PROMOTING COMPLEX SUBUNIT 4"/>
    <property type="match status" value="1"/>
</dbReference>
<protein>
    <recommendedName>
        <fullName evidence="1">Anaphase-promoting complex subunit 4</fullName>
    </recommendedName>
</protein>
<dbReference type="Pfam" id="PF12894">
    <property type="entry name" value="ANAPC4_WD40"/>
    <property type="match status" value="1"/>
</dbReference>
<comment type="caution">
    <text evidence="8">The sequence shown here is derived from an EMBL/GenBank/DDBJ whole genome shotgun (WGS) entry which is preliminary data.</text>
</comment>
<dbReference type="InterPro" id="IPR024977">
    <property type="entry name" value="Apc4-like_WD40_dom"/>
</dbReference>
<accession>A0A507BBV5</accession>
<dbReference type="EMBL" id="SKBQ01000029">
    <property type="protein sequence ID" value="TPX14328.1"/>
    <property type="molecule type" value="Genomic_DNA"/>
</dbReference>
<feature type="domain" description="Anaphase-promoting complex subunit 4-like WD40" evidence="6">
    <location>
        <begin position="26"/>
        <end position="115"/>
    </location>
</feature>
<dbReference type="GO" id="GO:0051301">
    <property type="term" value="P:cell division"/>
    <property type="evidence" value="ECO:0007669"/>
    <property type="project" value="UniProtKB-KW"/>
</dbReference>
<feature type="domain" description="Anaphase-promoting complex subunit 4 long" evidence="7">
    <location>
        <begin position="278"/>
        <end position="480"/>
    </location>
</feature>
<evidence type="ECO:0000256" key="1">
    <source>
        <dbReference type="ARBA" id="ARBA00016067"/>
    </source>
</evidence>
<dbReference type="OrthoDB" id="2110451at2759"/>
<name>A0A507BBV5_9PEZI</name>
<keyword evidence="5" id="KW-0131">Cell cycle</keyword>
<keyword evidence="2" id="KW-0132">Cell division</keyword>
<evidence type="ECO:0000256" key="5">
    <source>
        <dbReference type="ARBA" id="ARBA00023306"/>
    </source>
</evidence>
<evidence type="ECO:0000259" key="6">
    <source>
        <dbReference type="Pfam" id="PF12894"/>
    </source>
</evidence>
<evidence type="ECO:0000256" key="2">
    <source>
        <dbReference type="ARBA" id="ARBA00022618"/>
    </source>
</evidence>
<reference evidence="8 9" key="1">
    <citation type="submission" date="2019-06" db="EMBL/GenBank/DDBJ databases">
        <title>Draft genome sequence of the filamentous fungus Phialemoniopsis curvata isolated from diesel fuel.</title>
        <authorList>
            <person name="Varaljay V.A."/>
            <person name="Lyon W.J."/>
            <person name="Crouch A.L."/>
            <person name="Drake C.E."/>
            <person name="Hollomon J.M."/>
            <person name="Nadeau L.J."/>
            <person name="Nunn H.S."/>
            <person name="Stevenson B.S."/>
            <person name="Bojanowski C.L."/>
            <person name="Crookes-Goodson W.J."/>
        </authorList>
    </citation>
    <scope>NUCLEOTIDE SEQUENCE [LARGE SCALE GENOMIC DNA]</scope>
    <source>
        <strain evidence="8 9">D216</strain>
    </source>
</reference>
<dbReference type="PANTHER" id="PTHR13260">
    <property type="entry name" value="ANAPHASE PROMOTING COMPLEX SUBUNIT 4 APC4"/>
    <property type="match status" value="1"/>
</dbReference>
<dbReference type="InterPro" id="IPR024790">
    <property type="entry name" value="APC4_long_dom"/>
</dbReference>
<keyword evidence="9" id="KW-1185">Reference proteome</keyword>
<dbReference type="AlphaFoldDB" id="A0A507BBV5"/>
<dbReference type="GO" id="GO:0034399">
    <property type="term" value="C:nuclear periphery"/>
    <property type="evidence" value="ECO:0007669"/>
    <property type="project" value="TreeGrafter"/>
</dbReference>
<dbReference type="Proteomes" id="UP000319257">
    <property type="component" value="Unassembled WGS sequence"/>
</dbReference>
<evidence type="ECO:0000313" key="9">
    <source>
        <dbReference type="Proteomes" id="UP000319257"/>
    </source>
</evidence>
<organism evidence="8 9">
    <name type="scientific">Thyridium curvatum</name>
    <dbReference type="NCBI Taxonomy" id="1093900"/>
    <lineage>
        <taxon>Eukaryota</taxon>
        <taxon>Fungi</taxon>
        <taxon>Dikarya</taxon>
        <taxon>Ascomycota</taxon>
        <taxon>Pezizomycotina</taxon>
        <taxon>Sordariomycetes</taxon>
        <taxon>Sordariomycetidae</taxon>
        <taxon>Thyridiales</taxon>
        <taxon>Thyridiaceae</taxon>
        <taxon>Thyridium</taxon>
    </lineage>
</organism>
<dbReference type="GeneID" id="41972971"/>
<keyword evidence="3" id="KW-0498">Mitosis</keyword>
<dbReference type="GO" id="GO:0005680">
    <property type="term" value="C:anaphase-promoting complex"/>
    <property type="evidence" value="ECO:0007669"/>
    <property type="project" value="InterPro"/>
</dbReference>
<proteinExistence type="predicted"/>
<dbReference type="GO" id="GO:0070979">
    <property type="term" value="P:protein K11-linked ubiquitination"/>
    <property type="evidence" value="ECO:0007669"/>
    <property type="project" value="TreeGrafter"/>
</dbReference>
<dbReference type="SUPFAM" id="SSF50978">
    <property type="entry name" value="WD40 repeat-like"/>
    <property type="match status" value="1"/>
</dbReference>
<evidence type="ECO:0000256" key="4">
    <source>
        <dbReference type="ARBA" id="ARBA00022786"/>
    </source>
</evidence>
<evidence type="ECO:0000256" key="3">
    <source>
        <dbReference type="ARBA" id="ARBA00022776"/>
    </source>
</evidence>
<dbReference type="InterPro" id="IPR024789">
    <property type="entry name" value="APC4"/>
</dbReference>
<keyword evidence="4" id="KW-0833">Ubl conjugation pathway</keyword>
<dbReference type="InterPro" id="IPR036322">
    <property type="entry name" value="WD40_repeat_dom_sf"/>
</dbReference>
<dbReference type="Gene3D" id="2.130.10.10">
    <property type="entry name" value="YVTN repeat-like/Quinoprotein amine dehydrogenase"/>
    <property type="match status" value="1"/>
</dbReference>
<sequence>MESSVGLKVLSQSSFPGPVSRDLLAISPTIDLSVSVGDDGSTLYIRRPGGDLVSKLTERGRTVQALRWKADGQFLAVAWSGGVVRLMSLENSKAVHTLNVSVDSDPNIKYIGWARNLTGKRGFGKSKAAAGSWRRLLSQQGFEKDEEKELLDLPHELTFLEVDTALPKLSPLPVSGGSGDDMFVFSTRTSLEFVFQPMKAEDADKVDVMILGTADGGIQLSLYDTFVIGTFGYPPRRQSLKDLPAAMRLYSHASHGSISTHSLLLTEAQAKGDPVALHLVPIDLPFIHSSPVNLALLASKTTTLQKLLRYVKQTQVHMVGEWQAARELPARFIAGVQEELEKLPGGTMTIIQALFHTVLTGHTFPAVREWLVDTLAERGHKRWDKAVMSGLENLRGLVHENMIPALERCAVILSRLQGLAKFHEDTEDIGFKSSQITRIMDVVSCLTLVSHKILLLVMEELDLFTVFSSWLRLQIDKLASPSQSEELSEKEATMDYSKVLAYIEGHLQVSPLGLFLNQVAPEDWSRDWEYIEDGVSLLEMLDKQLQKYEEGSPHMKAFPRLDFLVDYLATRASTVFEGIAETQKRCVRFGQGTRLDIGSPISKADIRVVPLPRDEGIDSLTFTALVPQTEPSYLYIFRTSVHIINGISSSVWTQAAGLDLAGGRIIDAKFLGDETLLVLWRSSSSSVTEGGPQAAAAAAAAAVKLVAVPLQDTRLPYKGYIEGSAVEAPVPVSVADSGWWSADVPVEKAGGSSVPSAMEVVGPSSARGEMPARVCLLGKDRVTFKVFGLPDKLEA</sequence>
<dbReference type="RefSeq" id="XP_030996039.1">
    <property type="nucleotide sequence ID" value="XM_031140055.1"/>
</dbReference>
<evidence type="ECO:0000313" key="8">
    <source>
        <dbReference type="EMBL" id="TPX14328.1"/>
    </source>
</evidence>
<dbReference type="GO" id="GO:0031145">
    <property type="term" value="P:anaphase-promoting complex-dependent catabolic process"/>
    <property type="evidence" value="ECO:0007669"/>
    <property type="project" value="InterPro"/>
</dbReference>
<dbReference type="STRING" id="1093900.A0A507BBV5"/>
<gene>
    <name evidence="8" type="ORF">E0L32_005524</name>
</gene>
<dbReference type="InParanoid" id="A0A507BBV5"/>
<evidence type="ECO:0000259" key="7">
    <source>
        <dbReference type="Pfam" id="PF12896"/>
    </source>
</evidence>